<dbReference type="GO" id="GO:0016491">
    <property type="term" value="F:oxidoreductase activity"/>
    <property type="evidence" value="ECO:0007669"/>
    <property type="project" value="UniProtKB-KW"/>
</dbReference>
<organism evidence="2">
    <name type="scientific">marine metagenome</name>
    <dbReference type="NCBI Taxonomy" id="408172"/>
    <lineage>
        <taxon>unclassified sequences</taxon>
        <taxon>metagenomes</taxon>
        <taxon>ecological metagenomes</taxon>
    </lineage>
</organism>
<dbReference type="Pfam" id="PF00866">
    <property type="entry name" value="Ring_hydroxyl_B"/>
    <property type="match status" value="1"/>
</dbReference>
<gene>
    <name evidence="2" type="ORF">METZ01_LOCUS72293</name>
</gene>
<sequence length="163" mass="19444">MKSTYNIDLSKIEVIRLLFYKYAQCIDDSNLDEWPNFFVDDCLYRIIPKENENFDEPFAILYAENKNQLKDRVFIIKKALVYSLRYYRHNITNIFTNKIEDGIYHVSSNYVVYSTDQVSGQTILFSVGKYKSEIIFKNKKPYFKKLDVLVDTYSIQRQMPIPL</sequence>
<evidence type="ECO:0008006" key="3">
    <source>
        <dbReference type="Google" id="ProtNLM"/>
    </source>
</evidence>
<protein>
    <recommendedName>
        <fullName evidence="3">SnoaL-like domain-containing protein</fullName>
    </recommendedName>
</protein>
<dbReference type="InterPro" id="IPR000391">
    <property type="entry name" value="Rng_hydr_dOase-bsu"/>
</dbReference>
<name>A0A381TUC8_9ZZZZ</name>
<keyword evidence="1" id="KW-0560">Oxidoreductase</keyword>
<reference evidence="2" key="1">
    <citation type="submission" date="2018-05" db="EMBL/GenBank/DDBJ databases">
        <authorList>
            <person name="Lanie J.A."/>
            <person name="Ng W.-L."/>
            <person name="Kazmierczak K.M."/>
            <person name="Andrzejewski T.M."/>
            <person name="Davidsen T.M."/>
            <person name="Wayne K.J."/>
            <person name="Tettelin H."/>
            <person name="Glass J.I."/>
            <person name="Rusch D."/>
            <person name="Podicherti R."/>
            <person name="Tsui H.-C.T."/>
            <person name="Winkler M.E."/>
        </authorList>
    </citation>
    <scope>NUCLEOTIDE SEQUENCE</scope>
</reference>
<dbReference type="EMBL" id="UINC01005153">
    <property type="protein sequence ID" value="SVA19439.1"/>
    <property type="molecule type" value="Genomic_DNA"/>
</dbReference>
<dbReference type="SUPFAM" id="SSF54427">
    <property type="entry name" value="NTF2-like"/>
    <property type="match status" value="1"/>
</dbReference>
<evidence type="ECO:0000313" key="2">
    <source>
        <dbReference type="EMBL" id="SVA19439.1"/>
    </source>
</evidence>
<dbReference type="AlphaFoldDB" id="A0A381TUC8"/>
<evidence type="ECO:0000256" key="1">
    <source>
        <dbReference type="ARBA" id="ARBA00023002"/>
    </source>
</evidence>
<dbReference type="InterPro" id="IPR032710">
    <property type="entry name" value="NTF2-like_dom_sf"/>
</dbReference>
<proteinExistence type="predicted"/>
<dbReference type="Gene3D" id="3.10.450.50">
    <property type="match status" value="1"/>
</dbReference>
<accession>A0A381TUC8</accession>